<dbReference type="STRING" id="617002.SAMN05660653_00913"/>
<dbReference type="PANTHER" id="PTHR14136:SF17">
    <property type="entry name" value="BTB_POZ DOMAIN-CONTAINING PROTEIN KCTD9"/>
    <property type="match status" value="1"/>
</dbReference>
<dbReference type="Gene3D" id="2.160.20.80">
    <property type="entry name" value="E3 ubiquitin-protein ligase SopA"/>
    <property type="match status" value="1"/>
</dbReference>
<keyword evidence="1" id="KW-0732">Signal</keyword>
<evidence type="ECO:0000313" key="3">
    <source>
        <dbReference type="Proteomes" id="UP000198771"/>
    </source>
</evidence>
<organism evidence="2 3">
    <name type="scientific">Desulfonatronum thiosulfatophilum</name>
    <dbReference type="NCBI Taxonomy" id="617002"/>
    <lineage>
        <taxon>Bacteria</taxon>
        <taxon>Pseudomonadati</taxon>
        <taxon>Thermodesulfobacteriota</taxon>
        <taxon>Desulfovibrionia</taxon>
        <taxon>Desulfovibrionales</taxon>
        <taxon>Desulfonatronaceae</taxon>
        <taxon>Desulfonatronum</taxon>
    </lineage>
</organism>
<dbReference type="Pfam" id="PF00805">
    <property type="entry name" value="Pentapeptide"/>
    <property type="match status" value="2"/>
</dbReference>
<dbReference type="InterPro" id="IPR051082">
    <property type="entry name" value="Pentapeptide-BTB/POZ_domain"/>
</dbReference>
<dbReference type="RefSeq" id="WP_208596563.1">
    <property type="nucleotide sequence ID" value="NZ_FMXO01000004.1"/>
</dbReference>
<accession>A0A1G6BD67</accession>
<proteinExistence type="predicted"/>
<evidence type="ECO:0000256" key="1">
    <source>
        <dbReference type="SAM" id="SignalP"/>
    </source>
</evidence>
<dbReference type="SUPFAM" id="SSF141571">
    <property type="entry name" value="Pentapeptide repeat-like"/>
    <property type="match status" value="1"/>
</dbReference>
<reference evidence="2 3" key="1">
    <citation type="submission" date="2016-10" db="EMBL/GenBank/DDBJ databases">
        <authorList>
            <person name="de Groot N.N."/>
        </authorList>
    </citation>
    <scope>NUCLEOTIDE SEQUENCE [LARGE SCALE GENOMIC DNA]</scope>
    <source>
        <strain evidence="2 3">ASO4-2</strain>
    </source>
</reference>
<feature type="chain" id="PRO_5011780775" evidence="1">
    <location>
        <begin position="21"/>
        <end position="110"/>
    </location>
</feature>
<evidence type="ECO:0000313" key="2">
    <source>
        <dbReference type="EMBL" id="SDB18543.1"/>
    </source>
</evidence>
<dbReference type="PANTHER" id="PTHR14136">
    <property type="entry name" value="BTB_POZ DOMAIN-CONTAINING PROTEIN KCTD9"/>
    <property type="match status" value="1"/>
</dbReference>
<dbReference type="Proteomes" id="UP000198771">
    <property type="component" value="Unassembled WGS sequence"/>
</dbReference>
<sequence length="110" mass="11742">MIRMILMLFCFLFPALPLSAQQTIDNCPILPYTRCPGVDLQGANLAGANLQGAYLKGAKLQNADLSGAVLIDAYLYDADLRGAKLDGANLSKAVWTDGRVCAFDSIGTCK</sequence>
<keyword evidence="3" id="KW-1185">Reference proteome</keyword>
<dbReference type="AlphaFoldDB" id="A0A1G6BD67"/>
<dbReference type="InterPro" id="IPR001646">
    <property type="entry name" value="5peptide_repeat"/>
</dbReference>
<gene>
    <name evidence="2" type="ORF">SAMN05660653_00913</name>
</gene>
<dbReference type="EMBL" id="FMXO01000004">
    <property type="protein sequence ID" value="SDB18543.1"/>
    <property type="molecule type" value="Genomic_DNA"/>
</dbReference>
<protein>
    <submittedName>
        <fullName evidence="2">Pentapeptide repeat-containing protein</fullName>
    </submittedName>
</protein>
<feature type="signal peptide" evidence="1">
    <location>
        <begin position="1"/>
        <end position="20"/>
    </location>
</feature>
<name>A0A1G6BD67_9BACT</name>